<accession>A0A835I0Z9</accession>
<evidence type="ECO:0000313" key="2">
    <source>
        <dbReference type="Proteomes" id="UP000631114"/>
    </source>
</evidence>
<reference evidence="1 2" key="1">
    <citation type="submission" date="2020-10" db="EMBL/GenBank/DDBJ databases">
        <title>The Coptis chinensis genome and diversification of protoberbering-type alkaloids.</title>
        <authorList>
            <person name="Wang B."/>
            <person name="Shu S."/>
            <person name="Song C."/>
            <person name="Liu Y."/>
        </authorList>
    </citation>
    <scope>NUCLEOTIDE SEQUENCE [LARGE SCALE GENOMIC DNA]</scope>
    <source>
        <strain evidence="1">HL-2020</strain>
        <tissue evidence="1">Leaf</tissue>
    </source>
</reference>
<protein>
    <recommendedName>
        <fullName evidence="3">Cytochrome P450</fullName>
    </recommendedName>
</protein>
<proteinExistence type="predicted"/>
<dbReference type="Gene3D" id="1.10.630.10">
    <property type="entry name" value="Cytochrome P450"/>
    <property type="match status" value="1"/>
</dbReference>
<dbReference type="Proteomes" id="UP000631114">
    <property type="component" value="Unassembled WGS sequence"/>
</dbReference>
<gene>
    <name evidence="1" type="ORF">IFM89_038606</name>
</gene>
<name>A0A835I0Z9_9MAGN</name>
<dbReference type="GO" id="GO:0044550">
    <property type="term" value="P:secondary metabolite biosynthetic process"/>
    <property type="evidence" value="ECO:0007669"/>
    <property type="project" value="UniProtKB-ARBA"/>
</dbReference>
<dbReference type="GO" id="GO:0004497">
    <property type="term" value="F:monooxygenase activity"/>
    <property type="evidence" value="ECO:0007669"/>
    <property type="project" value="InterPro"/>
</dbReference>
<dbReference type="PANTHER" id="PTHR24299">
    <property type="entry name" value="CYTOCHROME P450 FAMILY 1"/>
    <property type="match status" value="1"/>
</dbReference>
<sequence>MTIQLGSVTTIVVSSANMAKEVLQKHDQPFSARAIPDAMRALNHHEVPMVCLPSIDLQWRNFRNFFTSQMFTSQRLNDQTVRLQKVKDLMTHGLHPRALQV</sequence>
<dbReference type="OrthoDB" id="2789670at2759"/>
<keyword evidence="2" id="KW-1185">Reference proteome</keyword>
<dbReference type="GO" id="GO:0005506">
    <property type="term" value="F:iron ion binding"/>
    <property type="evidence" value="ECO:0007669"/>
    <property type="project" value="InterPro"/>
</dbReference>
<comment type="caution">
    <text evidence="1">The sequence shown here is derived from an EMBL/GenBank/DDBJ whole genome shotgun (WGS) entry which is preliminary data.</text>
</comment>
<evidence type="ECO:0000313" key="1">
    <source>
        <dbReference type="EMBL" id="KAF9607722.1"/>
    </source>
</evidence>
<dbReference type="InterPro" id="IPR036396">
    <property type="entry name" value="Cyt_P450_sf"/>
</dbReference>
<dbReference type="AlphaFoldDB" id="A0A835I0Z9"/>
<dbReference type="GO" id="GO:0020037">
    <property type="term" value="F:heme binding"/>
    <property type="evidence" value="ECO:0007669"/>
    <property type="project" value="InterPro"/>
</dbReference>
<dbReference type="PANTHER" id="PTHR24299:SF59">
    <property type="entry name" value="CYTOCHROME P450 SUPERFAMILY PROTEIN"/>
    <property type="match status" value="1"/>
</dbReference>
<dbReference type="EMBL" id="JADFTS010000005">
    <property type="protein sequence ID" value="KAF9607722.1"/>
    <property type="molecule type" value="Genomic_DNA"/>
</dbReference>
<dbReference type="Pfam" id="PF00067">
    <property type="entry name" value="p450"/>
    <property type="match status" value="1"/>
</dbReference>
<dbReference type="SUPFAM" id="SSF48264">
    <property type="entry name" value="Cytochrome P450"/>
    <property type="match status" value="1"/>
</dbReference>
<organism evidence="1 2">
    <name type="scientific">Coptis chinensis</name>
    <dbReference type="NCBI Taxonomy" id="261450"/>
    <lineage>
        <taxon>Eukaryota</taxon>
        <taxon>Viridiplantae</taxon>
        <taxon>Streptophyta</taxon>
        <taxon>Embryophyta</taxon>
        <taxon>Tracheophyta</taxon>
        <taxon>Spermatophyta</taxon>
        <taxon>Magnoliopsida</taxon>
        <taxon>Ranunculales</taxon>
        <taxon>Ranunculaceae</taxon>
        <taxon>Coptidoideae</taxon>
        <taxon>Coptis</taxon>
    </lineage>
</organism>
<dbReference type="GO" id="GO:0016705">
    <property type="term" value="F:oxidoreductase activity, acting on paired donors, with incorporation or reduction of molecular oxygen"/>
    <property type="evidence" value="ECO:0007669"/>
    <property type="project" value="InterPro"/>
</dbReference>
<evidence type="ECO:0008006" key="3">
    <source>
        <dbReference type="Google" id="ProtNLM"/>
    </source>
</evidence>
<dbReference type="InterPro" id="IPR001128">
    <property type="entry name" value="Cyt_P450"/>
</dbReference>